<evidence type="ECO:0000313" key="3">
    <source>
        <dbReference type="EMBL" id="GAH41461.1"/>
    </source>
</evidence>
<dbReference type="InterPro" id="IPR050738">
    <property type="entry name" value="Sulfatase"/>
</dbReference>
<reference evidence="3" key="1">
    <citation type="journal article" date="2014" name="Front. Microbiol.">
        <title>High frequency of phylogenetically diverse reductive dehalogenase-homologous genes in deep subseafloor sedimentary metagenomes.</title>
        <authorList>
            <person name="Kawai M."/>
            <person name="Futagami T."/>
            <person name="Toyoda A."/>
            <person name="Takaki Y."/>
            <person name="Nishi S."/>
            <person name="Hori S."/>
            <person name="Arai W."/>
            <person name="Tsubouchi T."/>
            <person name="Morono Y."/>
            <person name="Uchiyama I."/>
            <person name="Ito T."/>
            <person name="Fujiyama A."/>
            <person name="Inagaki F."/>
            <person name="Takami H."/>
        </authorList>
    </citation>
    <scope>NUCLEOTIDE SEQUENCE</scope>
    <source>
        <strain evidence="3">Expedition CK06-06</strain>
    </source>
</reference>
<dbReference type="SUPFAM" id="SSF53649">
    <property type="entry name" value="Alkaline phosphatase-like"/>
    <property type="match status" value="1"/>
</dbReference>
<dbReference type="EMBL" id="BARU01015216">
    <property type="protein sequence ID" value="GAH41461.1"/>
    <property type="molecule type" value="Genomic_DNA"/>
</dbReference>
<dbReference type="PANTHER" id="PTHR42693">
    <property type="entry name" value="ARYLSULFATASE FAMILY MEMBER"/>
    <property type="match status" value="1"/>
</dbReference>
<dbReference type="InterPro" id="IPR017850">
    <property type="entry name" value="Alkaline_phosphatase_core_sf"/>
</dbReference>
<dbReference type="AlphaFoldDB" id="X1F792"/>
<proteinExistence type="inferred from homology"/>
<dbReference type="PANTHER" id="PTHR42693:SF33">
    <property type="entry name" value="ARYLSULFATASE"/>
    <property type="match status" value="1"/>
</dbReference>
<dbReference type="InterPro" id="IPR000917">
    <property type="entry name" value="Sulfatase_N"/>
</dbReference>
<gene>
    <name evidence="3" type="ORF">S03H2_26321</name>
</gene>
<name>X1F792_9ZZZZ</name>
<sequence length="75" mass="8362">MAITTRRDFMRAMGLGVLSLKTSFSYCADYSNEPDRPNIVLILADDLGWSDLGCYGGEIETPNLDRLAKKGIRFT</sequence>
<comment type="similarity">
    <text evidence="1">Belongs to the sulfatase family.</text>
</comment>
<feature type="domain" description="Sulfatase N-terminal" evidence="2">
    <location>
        <begin position="37"/>
        <end position="75"/>
    </location>
</feature>
<feature type="non-terminal residue" evidence="3">
    <location>
        <position position="75"/>
    </location>
</feature>
<evidence type="ECO:0000259" key="2">
    <source>
        <dbReference type="Pfam" id="PF00884"/>
    </source>
</evidence>
<comment type="caution">
    <text evidence="3">The sequence shown here is derived from an EMBL/GenBank/DDBJ whole genome shotgun (WGS) entry which is preliminary data.</text>
</comment>
<dbReference type="GO" id="GO:0004065">
    <property type="term" value="F:arylsulfatase activity"/>
    <property type="evidence" value="ECO:0007669"/>
    <property type="project" value="TreeGrafter"/>
</dbReference>
<evidence type="ECO:0000256" key="1">
    <source>
        <dbReference type="ARBA" id="ARBA00008779"/>
    </source>
</evidence>
<protein>
    <recommendedName>
        <fullName evidence="2">Sulfatase N-terminal domain-containing protein</fullName>
    </recommendedName>
</protein>
<dbReference type="Gene3D" id="3.40.720.10">
    <property type="entry name" value="Alkaline Phosphatase, subunit A"/>
    <property type="match status" value="1"/>
</dbReference>
<organism evidence="3">
    <name type="scientific">marine sediment metagenome</name>
    <dbReference type="NCBI Taxonomy" id="412755"/>
    <lineage>
        <taxon>unclassified sequences</taxon>
        <taxon>metagenomes</taxon>
        <taxon>ecological metagenomes</taxon>
    </lineage>
</organism>
<dbReference type="Pfam" id="PF00884">
    <property type="entry name" value="Sulfatase"/>
    <property type="match status" value="1"/>
</dbReference>
<accession>X1F792</accession>